<dbReference type="CDD" id="cd24032">
    <property type="entry name" value="ASKHA_NBD_TsaB"/>
    <property type="match status" value="1"/>
</dbReference>
<feature type="domain" description="Gcp-like" evidence="2">
    <location>
        <begin position="35"/>
        <end position="124"/>
    </location>
</feature>
<dbReference type="EMBL" id="QOKZ01000004">
    <property type="protein sequence ID" value="RMC34685.1"/>
    <property type="molecule type" value="Genomic_DNA"/>
</dbReference>
<sequence length="200" mass="21131">MPEPVALGFDTSAAHCAAALLRGDRILASRHEEMTKGQAERLFPMLEEMLPEAGIGWNDLDVIGVGAGPGNFTGIRVAVAAARGLALSLKIPAIGVSVTEAAAFGLPRPCRIVLPSRRDQVIWQDFGADDVNERQGRPQQGAIGSLPPGPKPVASMFPLAEAVARIAIMRRDSPVPRPAPIYLRPADAAPSRDPAPVILQ</sequence>
<organism evidence="3 4">
    <name type="scientific">Paracoccus alkanivorans</name>
    <dbReference type="NCBI Taxonomy" id="2116655"/>
    <lineage>
        <taxon>Bacteria</taxon>
        <taxon>Pseudomonadati</taxon>
        <taxon>Pseudomonadota</taxon>
        <taxon>Alphaproteobacteria</taxon>
        <taxon>Rhodobacterales</taxon>
        <taxon>Paracoccaceae</taxon>
        <taxon>Paracoccus</taxon>
    </lineage>
</organism>
<dbReference type="PANTHER" id="PTHR11735:SF11">
    <property type="entry name" value="TRNA THREONYLCARBAMOYLADENOSINE BIOSYNTHESIS PROTEIN TSAB"/>
    <property type="match status" value="1"/>
</dbReference>
<dbReference type="InterPro" id="IPR043129">
    <property type="entry name" value="ATPase_NBD"/>
</dbReference>
<gene>
    <name evidence="3" type="primary">tsaB</name>
    <name evidence="3" type="ORF">C9E81_11275</name>
</gene>
<dbReference type="PANTHER" id="PTHR11735">
    <property type="entry name" value="TRNA N6-ADENOSINE THREONYLCARBAMOYLTRANSFERASE"/>
    <property type="match status" value="1"/>
</dbReference>
<dbReference type="RefSeq" id="WP_122112458.1">
    <property type="nucleotide sequence ID" value="NZ_QOKZ01000004.1"/>
</dbReference>
<accession>A0A3M0MBI8</accession>
<name>A0A3M0MBI8_9RHOB</name>
<dbReference type="Pfam" id="PF00814">
    <property type="entry name" value="TsaD"/>
    <property type="match status" value="1"/>
</dbReference>
<proteinExistence type="predicted"/>
<protein>
    <submittedName>
        <fullName evidence="3">tRNA (Adenosine(37)-N6)-threonylcarbamoyltransferase complex dimerization subunit type 1 TsaB</fullName>
    </submittedName>
</protein>
<dbReference type="AlphaFoldDB" id="A0A3M0MBI8"/>
<dbReference type="OrthoDB" id="9809995at2"/>
<evidence type="ECO:0000313" key="3">
    <source>
        <dbReference type="EMBL" id="RMC34685.1"/>
    </source>
</evidence>
<keyword evidence="3" id="KW-0808">Transferase</keyword>
<dbReference type="NCBIfam" id="TIGR03725">
    <property type="entry name" value="T6A_YeaZ"/>
    <property type="match status" value="1"/>
</dbReference>
<dbReference type="Gene3D" id="3.30.420.40">
    <property type="match status" value="1"/>
</dbReference>
<dbReference type="GO" id="GO:0002949">
    <property type="term" value="P:tRNA threonylcarbamoyladenosine modification"/>
    <property type="evidence" value="ECO:0007669"/>
    <property type="project" value="InterPro"/>
</dbReference>
<keyword evidence="4" id="KW-1185">Reference proteome</keyword>
<dbReference type="GO" id="GO:0016740">
    <property type="term" value="F:transferase activity"/>
    <property type="evidence" value="ECO:0007669"/>
    <property type="project" value="UniProtKB-KW"/>
</dbReference>
<reference evidence="3 4" key="1">
    <citation type="submission" date="2018-07" db="EMBL/GenBank/DDBJ databases">
        <authorList>
            <person name="Zhang Y."/>
            <person name="Wang L."/>
            <person name="Ma S."/>
        </authorList>
    </citation>
    <scope>NUCLEOTIDE SEQUENCE [LARGE SCALE GENOMIC DNA]</scope>
    <source>
        <strain evidence="3 4">4-2</strain>
    </source>
</reference>
<feature type="region of interest" description="Disordered" evidence="1">
    <location>
        <begin position="131"/>
        <end position="150"/>
    </location>
</feature>
<dbReference type="Proteomes" id="UP000273516">
    <property type="component" value="Unassembled WGS sequence"/>
</dbReference>
<comment type="caution">
    <text evidence="3">The sequence shown here is derived from an EMBL/GenBank/DDBJ whole genome shotgun (WGS) entry which is preliminary data.</text>
</comment>
<evidence type="ECO:0000313" key="4">
    <source>
        <dbReference type="Proteomes" id="UP000273516"/>
    </source>
</evidence>
<dbReference type="GO" id="GO:0005829">
    <property type="term" value="C:cytosol"/>
    <property type="evidence" value="ECO:0007669"/>
    <property type="project" value="TreeGrafter"/>
</dbReference>
<evidence type="ECO:0000256" key="1">
    <source>
        <dbReference type="SAM" id="MobiDB-lite"/>
    </source>
</evidence>
<evidence type="ECO:0000259" key="2">
    <source>
        <dbReference type="Pfam" id="PF00814"/>
    </source>
</evidence>
<dbReference type="InterPro" id="IPR022496">
    <property type="entry name" value="T6A_TsaB"/>
</dbReference>
<dbReference type="SUPFAM" id="SSF53067">
    <property type="entry name" value="Actin-like ATPase domain"/>
    <property type="match status" value="1"/>
</dbReference>
<dbReference type="InterPro" id="IPR000905">
    <property type="entry name" value="Gcp-like_dom"/>
</dbReference>